<dbReference type="NCBIfam" id="TIGR01537">
    <property type="entry name" value="portal_HK97"/>
    <property type="match status" value="1"/>
</dbReference>
<keyword evidence="1" id="KW-0118">Viral capsid assembly</keyword>
<organism evidence="5 6">
    <name type="scientific">Gordonia phage Vendetta</name>
    <dbReference type="NCBI Taxonomy" id="1838082"/>
    <lineage>
        <taxon>Viruses</taxon>
        <taxon>Duplodnaviria</taxon>
        <taxon>Heunggongvirae</taxon>
        <taxon>Uroviricota</taxon>
        <taxon>Caudoviricetes</taxon>
        <taxon>Ruthgordonvirinae</taxon>
        <taxon>Vendettavirus</taxon>
        <taxon>Vendettavirus vendetta</taxon>
    </lineage>
</organism>
<feature type="region of interest" description="Disordered" evidence="4">
    <location>
        <begin position="393"/>
        <end position="430"/>
    </location>
</feature>
<dbReference type="KEGG" id="vg:28800182"/>
<dbReference type="InterPro" id="IPR006944">
    <property type="entry name" value="Phage/GTA_portal"/>
</dbReference>
<reference evidence="5 6" key="1">
    <citation type="submission" date="2016-03" db="EMBL/GenBank/DDBJ databases">
        <authorList>
            <person name="Stanton A.J."/>
            <person name="Montgomery M.T."/>
            <person name="Guerrero C.A."/>
            <person name="Mavrich T.N."/>
            <person name="Pope W.H."/>
            <person name="Garlena R.A."/>
            <person name="Russell D.A."/>
            <person name="Jacobs-Sera D."/>
            <person name="Hendrix R.W."/>
            <person name="Hatfull G.F."/>
        </authorList>
    </citation>
    <scope>NUCLEOTIDE SEQUENCE [LARGE SCALE GENOMIC DNA]</scope>
</reference>
<evidence type="ECO:0000313" key="6">
    <source>
        <dbReference type="Proteomes" id="UP000202306"/>
    </source>
</evidence>
<dbReference type="RefSeq" id="YP_009273941.1">
    <property type="nucleotide sequence ID" value="NC_030911.1"/>
</dbReference>
<dbReference type="EMBL" id="KU998237">
    <property type="protein sequence ID" value="ANA85556.1"/>
    <property type="molecule type" value="Genomic_DNA"/>
</dbReference>
<dbReference type="Pfam" id="PF04860">
    <property type="entry name" value="Phage_portal"/>
    <property type="match status" value="1"/>
</dbReference>
<feature type="compositionally biased region" description="Acidic residues" evidence="4">
    <location>
        <begin position="410"/>
        <end position="430"/>
    </location>
</feature>
<protein>
    <submittedName>
        <fullName evidence="5">Portal protein</fullName>
    </submittedName>
</protein>
<keyword evidence="3" id="KW-0231">Viral genome packaging</keyword>
<proteinExistence type="predicted"/>
<keyword evidence="2" id="KW-1162">Viral penetration into host cytoplasm</keyword>
<evidence type="ECO:0000256" key="3">
    <source>
        <dbReference type="ARBA" id="ARBA00023219"/>
    </source>
</evidence>
<keyword evidence="6" id="KW-1185">Reference proteome</keyword>
<gene>
    <name evidence="5" type="primary">8</name>
    <name evidence="5" type="ORF">PBI_VENDETTA_8</name>
</gene>
<evidence type="ECO:0000313" key="5">
    <source>
        <dbReference type="EMBL" id="ANA85556.1"/>
    </source>
</evidence>
<keyword evidence="2" id="KW-1160">Virus entry into host cell</keyword>
<dbReference type="Proteomes" id="UP000202306">
    <property type="component" value="Segment"/>
</dbReference>
<dbReference type="InterPro" id="IPR006427">
    <property type="entry name" value="Portal_HK97"/>
</dbReference>
<keyword evidence="1" id="KW-1188">Viral release from host cell</keyword>
<evidence type="ECO:0000256" key="2">
    <source>
        <dbReference type="ARBA" id="ARBA00023009"/>
    </source>
</evidence>
<sequence>MTRMGLASWLGFRPAYIPPQSVTSQPIFEFLAAETMGKSPEQLWREQPYLRTVVTFLARNIAQLGLHTYRFGADDSRDRVRGGTVAGTLKRPNSEDTTYELIYGLVADLALYDKAYLMVVGNPERATGWELRRIPPRWVTGTTKRTAFTSEGYVVMFPDATQPLEVPAKNMVYFHGWNPDDPQSGVTPIEALKSTLVEQIHAQIYRDQLWRNGGRVGSYLTRPKDAPAWSNQGRRRFMEGWRNAYTGNGKKVGGVPVLEDGMELKRVGFSAKDEDYVEGSKLALTTVASVYHVNPTMLGLLDNANYSNVKEFRKGLYGDTLGPIIAMIEARLNAFLLPMLEADEDEYVEFNIREKLEGDFAEQGNQLYQAAGGPYMTRNEVRARQNLPRIEGADELIVPKNLGMPGQQGDEAEEQQPEGDPAENDEGEAA</sequence>
<evidence type="ECO:0000256" key="1">
    <source>
        <dbReference type="ARBA" id="ARBA00022950"/>
    </source>
</evidence>
<keyword evidence="2" id="KW-1171">Viral genome ejection through host cell envelope</keyword>
<name>A0A160DCV2_9CAUD</name>
<dbReference type="OrthoDB" id="3659at10239"/>
<dbReference type="GeneID" id="28800182"/>
<evidence type="ECO:0000256" key="4">
    <source>
        <dbReference type="SAM" id="MobiDB-lite"/>
    </source>
</evidence>
<accession>A0A160DCV2</accession>